<organism evidence="2 3">
    <name type="scientific">Bacillus thuringiensis</name>
    <dbReference type="NCBI Taxonomy" id="1428"/>
    <lineage>
        <taxon>Bacteria</taxon>
        <taxon>Bacillati</taxon>
        <taxon>Bacillota</taxon>
        <taxon>Bacilli</taxon>
        <taxon>Bacillales</taxon>
        <taxon>Bacillaceae</taxon>
        <taxon>Bacillus</taxon>
        <taxon>Bacillus cereus group</taxon>
    </lineage>
</organism>
<dbReference type="RefSeq" id="WP_098517614.1">
    <property type="nucleotide sequence ID" value="NZ_NUVX01000078.1"/>
</dbReference>
<name>A0A9X6WHZ2_BACTU</name>
<gene>
    <name evidence="2" type="ORF">COJ15_31855</name>
</gene>
<dbReference type="EMBL" id="NUVX01000078">
    <property type="protein sequence ID" value="PFJ29386.1"/>
    <property type="molecule type" value="Genomic_DNA"/>
</dbReference>
<reference evidence="2 3" key="1">
    <citation type="submission" date="2017-09" db="EMBL/GenBank/DDBJ databases">
        <title>Large-scale bioinformatics analysis of Bacillus genomes uncovers conserved roles of natural products in bacterial physiology.</title>
        <authorList>
            <consortium name="Agbiome Team Llc"/>
            <person name="Bleich R.M."/>
            <person name="Grubbs K.J."/>
            <person name="Santa Maria K.C."/>
            <person name="Allen S.E."/>
            <person name="Farag S."/>
            <person name="Shank E.A."/>
            <person name="Bowers A."/>
        </authorList>
    </citation>
    <scope>NUCLEOTIDE SEQUENCE [LARGE SCALE GENOMIC DNA]</scope>
    <source>
        <strain evidence="2 3">AFS085496</strain>
    </source>
</reference>
<keyword evidence="1" id="KW-0812">Transmembrane</keyword>
<dbReference type="Proteomes" id="UP000224003">
    <property type="component" value="Unassembled WGS sequence"/>
</dbReference>
<proteinExistence type="predicted"/>
<evidence type="ECO:0000256" key="1">
    <source>
        <dbReference type="SAM" id="Phobius"/>
    </source>
</evidence>
<feature type="transmembrane region" description="Helical" evidence="1">
    <location>
        <begin position="55"/>
        <end position="87"/>
    </location>
</feature>
<keyword evidence="1" id="KW-0472">Membrane</keyword>
<feature type="transmembrane region" description="Helical" evidence="1">
    <location>
        <begin position="20"/>
        <end position="35"/>
    </location>
</feature>
<sequence>MKMGIPKVNYKQSRKHSNKIVPGSFILSGILRRMFKKGKYSRSSARNKAFTFGEWLLLIIVGVPLILIFIKGILKFLMWLGIIFVCFKLIRKNSRY</sequence>
<evidence type="ECO:0000313" key="2">
    <source>
        <dbReference type="EMBL" id="PFJ29386.1"/>
    </source>
</evidence>
<keyword evidence="1" id="KW-1133">Transmembrane helix</keyword>
<evidence type="ECO:0000313" key="3">
    <source>
        <dbReference type="Proteomes" id="UP000224003"/>
    </source>
</evidence>
<comment type="caution">
    <text evidence="2">The sequence shown here is derived from an EMBL/GenBank/DDBJ whole genome shotgun (WGS) entry which is preliminary data.</text>
</comment>
<protein>
    <submittedName>
        <fullName evidence="2">Uncharacterized protein</fullName>
    </submittedName>
</protein>
<accession>A0A9X6WHZ2</accession>
<dbReference type="AlphaFoldDB" id="A0A9X6WHZ2"/>